<evidence type="ECO:0000313" key="4">
    <source>
        <dbReference type="EMBL" id="PKI85628.1"/>
    </source>
</evidence>
<feature type="coiled-coil region" evidence="1">
    <location>
        <begin position="792"/>
        <end position="847"/>
    </location>
</feature>
<dbReference type="Gene3D" id="2.30.29.30">
    <property type="entry name" value="Pleckstrin-homology domain (PH domain)/Phosphotyrosine-binding domain (PTB)"/>
    <property type="match status" value="1"/>
</dbReference>
<dbReference type="PANTHER" id="PTHR10663:SF405">
    <property type="entry name" value="ARF GUANINE NUCLEOTIDE EXCHANGE FACTOR SYT1"/>
    <property type="match status" value="1"/>
</dbReference>
<dbReference type="InterPro" id="IPR011993">
    <property type="entry name" value="PH-like_dom_sf"/>
</dbReference>
<name>A0A2N1JGG8_9BASI</name>
<accession>A0A2N1JGG8</accession>
<reference evidence="4 5" key="1">
    <citation type="submission" date="2017-10" db="EMBL/GenBank/DDBJ databases">
        <title>A novel species of cold-tolerant Malassezia isolated from bats.</title>
        <authorList>
            <person name="Lorch J.M."/>
            <person name="Palmer J.M."/>
            <person name="Vanderwolf K.J."/>
            <person name="Schmidt K.Z."/>
            <person name="Verant M.L."/>
            <person name="Weller T.J."/>
            <person name="Blehert D.S."/>
        </authorList>
    </citation>
    <scope>NUCLEOTIDE SEQUENCE [LARGE SCALE GENOMIC DNA]</scope>
    <source>
        <strain evidence="4 5">NWHC:44797-103</strain>
    </source>
</reference>
<dbReference type="PROSITE" id="PS50003">
    <property type="entry name" value="PH_DOMAIN"/>
    <property type="match status" value="1"/>
</dbReference>
<feature type="domain" description="SEC7" evidence="3">
    <location>
        <begin position="376"/>
        <end position="509"/>
    </location>
</feature>
<dbReference type="GO" id="GO:0005085">
    <property type="term" value="F:guanyl-nucleotide exchange factor activity"/>
    <property type="evidence" value="ECO:0007669"/>
    <property type="project" value="InterPro"/>
</dbReference>
<dbReference type="SUPFAM" id="SSF50729">
    <property type="entry name" value="PH domain-like"/>
    <property type="match status" value="1"/>
</dbReference>
<dbReference type="Gene3D" id="1.10.1000.11">
    <property type="entry name" value="Arf Nucleotide-binding Site Opener,domain 2"/>
    <property type="match status" value="1"/>
</dbReference>
<sequence length="874" mass="98100">MGRVIIEEVGDSRNLIPSSVVLPHTILERQNPGSLLYFSDSTDILDSGVAEELENLMGYDIFADAMGQRLLSIRGEGVNDDALFVAQFLLNDVMDEHRALRPEPSTRSWEDYPLEASGSHGNSFLNPLENYVHIRHPLGPRMRDTRVTSSPANVKWSYHILPGGYVSEIVVVQNDESVSGEATDDVDDIGEDDYYLDWLGAQLHRCQEGASNWVIDSVRDPSSGEITYTLMESTVETTPKTLPLLEPQSAVSEDPDVTQDWEDASMFMVERDEELERSNKENVLDEGMKEAGLVFKVNSLEHGLDRTIEEVDTPASACESPLAPIETQPLESNAKDMHAINLPIAIAPNEQPATFSRQMYHFSKTSAEHEGRTAALLAMYDSEFLRAALRAYMARFHFAGYPLDMALRQFLALEHLPVESQQVDRVLDSFASRYVACNPDALTHDQAYTLSFSIMLLHTHTFNKNARTTMTKAAFVSLASETGIERIVLECIYDNVTLVEFIYTRTESAALSARKPRSVAVRERTALYKLITTGSILNFRISATFPSVLEQSVTCLSSFECVDILHAACIDASALALYEPVQRTLFSSLFWNSRSFPEHPSYIVRILKSGMVRCRGVNENNEKRGLRSRWRSYAVLLTGSALLWFKDVRMLDRLEAAIVGTDTTKPIPFCPDEITPLRNTLCVSDMSDLSMLRLRSDDYWYLLQPEPSDKELFTWMDGINYIASLSNGGVVWDDAAHISLLSPSFIKGSVLDVLLPGPLAEQEKPVYAASVVEPSQIRSTLAFSFDCIVHTLAQHEARKDELERTFKAESEHLSRLCILVPLMRTTRENVEQSLRQLLRSLRAMQLELAFVICRVTSIAGEKESLQSILRDIYA</sequence>
<evidence type="ECO:0000259" key="3">
    <source>
        <dbReference type="PROSITE" id="PS50190"/>
    </source>
</evidence>
<feature type="domain" description="PH" evidence="2">
    <location>
        <begin position="605"/>
        <end position="724"/>
    </location>
</feature>
<evidence type="ECO:0000256" key="1">
    <source>
        <dbReference type="SAM" id="Coils"/>
    </source>
</evidence>
<dbReference type="SUPFAM" id="SSF48425">
    <property type="entry name" value="Sec7 domain"/>
    <property type="match status" value="1"/>
</dbReference>
<dbReference type="STRING" id="2020962.A0A2N1JGG8"/>
<dbReference type="InterPro" id="IPR035999">
    <property type="entry name" value="Sec7_dom_sf"/>
</dbReference>
<dbReference type="AlphaFoldDB" id="A0A2N1JGG8"/>
<dbReference type="InterPro" id="IPR023394">
    <property type="entry name" value="Sec7_C_sf"/>
</dbReference>
<dbReference type="EMBL" id="KZ454987">
    <property type="protein sequence ID" value="PKI85628.1"/>
    <property type="molecule type" value="Genomic_DNA"/>
</dbReference>
<dbReference type="InterPro" id="IPR001849">
    <property type="entry name" value="PH_domain"/>
</dbReference>
<dbReference type="SMART" id="SM00222">
    <property type="entry name" value="Sec7"/>
    <property type="match status" value="1"/>
</dbReference>
<dbReference type="GO" id="GO:0032012">
    <property type="term" value="P:regulation of ARF protein signal transduction"/>
    <property type="evidence" value="ECO:0007669"/>
    <property type="project" value="InterPro"/>
</dbReference>
<dbReference type="PROSITE" id="PS50190">
    <property type="entry name" value="SEC7"/>
    <property type="match status" value="1"/>
</dbReference>
<dbReference type="PANTHER" id="PTHR10663">
    <property type="entry name" value="GUANYL-NUCLEOTIDE EXCHANGE FACTOR"/>
    <property type="match status" value="1"/>
</dbReference>
<dbReference type="InterPro" id="IPR000904">
    <property type="entry name" value="Sec7_dom"/>
</dbReference>
<gene>
    <name evidence="4" type="ORF">MVES_000478</name>
</gene>
<keyword evidence="1" id="KW-0175">Coiled coil</keyword>
<protein>
    <recommendedName>
        <fullName evidence="6">SEC7 domain-containing protein</fullName>
    </recommendedName>
</protein>
<proteinExistence type="predicted"/>
<keyword evidence="5" id="KW-1185">Reference proteome</keyword>
<dbReference type="OrthoDB" id="430364at2759"/>
<organism evidence="4 5">
    <name type="scientific">Malassezia vespertilionis</name>
    <dbReference type="NCBI Taxonomy" id="2020962"/>
    <lineage>
        <taxon>Eukaryota</taxon>
        <taxon>Fungi</taxon>
        <taxon>Dikarya</taxon>
        <taxon>Basidiomycota</taxon>
        <taxon>Ustilaginomycotina</taxon>
        <taxon>Malasseziomycetes</taxon>
        <taxon>Malasseziales</taxon>
        <taxon>Malasseziaceae</taxon>
        <taxon>Malassezia</taxon>
    </lineage>
</organism>
<dbReference type="Proteomes" id="UP000232875">
    <property type="component" value="Unassembled WGS sequence"/>
</dbReference>
<evidence type="ECO:0008006" key="6">
    <source>
        <dbReference type="Google" id="ProtNLM"/>
    </source>
</evidence>
<dbReference type="SMART" id="SM00233">
    <property type="entry name" value="PH"/>
    <property type="match status" value="1"/>
</dbReference>
<evidence type="ECO:0000259" key="2">
    <source>
        <dbReference type="PROSITE" id="PS50003"/>
    </source>
</evidence>
<evidence type="ECO:0000313" key="5">
    <source>
        <dbReference type="Proteomes" id="UP000232875"/>
    </source>
</evidence>
<dbReference type="Pfam" id="PF01369">
    <property type="entry name" value="Sec7"/>
    <property type="match status" value="1"/>
</dbReference>